<name>A0A024UDX1_9STRA</name>
<evidence type="ECO:0000259" key="2">
    <source>
        <dbReference type="SMART" id="SM00973"/>
    </source>
</evidence>
<dbReference type="GeneID" id="20080861"/>
<dbReference type="VEuPathDB" id="FungiDB:H310_03811"/>
<organism evidence="3">
    <name type="scientific">Aphanomyces invadans</name>
    <dbReference type="NCBI Taxonomy" id="157072"/>
    <lineage>
        <taxon>Eukaryota</taxon>
        <taxon>Sar</taxon>
        <taxon>Stramenopiles</taxon>
        <taxon>Oomycota</taxon>
        <taxon>Saprolegniomycetes</taxon>
        <taxon>Saprolegniales</taxon>
        <taxon>Verrucalvaceae</taxon>
        <taxon>Aphanomyces</taxon>
    </lineage>
</organism>
<feature type="region of interest" description="Disordered" evidence="1">
    <location>
        <begin position="414"/>
        <end position="442"/>
    </location>
</feature>
<feature type="domain" description="SEC63" evidence="2">
    <location>
        <begin position="1"/>
        <end position="300"/>
    </location>
</feature>
<dbReference type="RefSeq" id="XP_008866054.1">
    <property type="nucleotide sequence ID" value="XM_008867832.1"/>
</dbReference>
<dbReference type="STRING" id="157072.A0A024UDX1"/>
<dbReference type="SMART" id="SM00973">
    <property type="entry name" value="Sec63"/>
    <property type="match status" value="1"/>
</dbReference>
<dbReference type="SUPFAM" id="SSF158702">
    <property type="entry name" value="Sec63 N-terminal domain-like"/>
    <property type="match status" value="1"/>
</dbReference>
<proteinExistence type="predicted"/>
<evidence type="ECO:0000313" key="3">
    <source>
        <dbReference type="EMBL" id="ETW04616.1"/>
    </source>
</evidence>
<dbReference type="eggNOG" id="ENOG502SZ5E">
    <property type="taxonomic scope" value="Eukaryota"/>
</dbReference>
<dbReference type="GO" id="GO:0051321">
    <property type="term" value="P:meiotic cell cycle"/>
    <property type="evidence" value="ECO:0007669"/>
    <property type="project" value="UniProtKB-KW"/>
</dbReference>
<dbReference type="PANTHER" id="PTHR47835:SF3">
    <property type="entry name" value="HELICASE FOR MEIOSIS 1"/>
    <property type="match status" value="1"/>
</dbReference>
<dbReference type="AlphaFoldDB" id="A0A024UDX1"/>
<protein>
    <recommendedName>
        <fullName evidence="2">SEC63 domain-containing protein</fullName>
    </recommendedName>
</protein>
<dbReference type="GO" id="GO:0043138">
    <property type="term" value="F:3'-5' DNA helicase activity"/>
    <property type="evidence" value="ECO:0007669"/>
    <property type="project" value="UniProtKB-EC"/>
</dbReference>
<reference evidence="3" key="1">
    <citation type="submission" date="2013-12" db="EMBL/GenBank/DDBJ databases">
        <title>The Genome Sequence of Aphanomyces invadans NJM9701.</title>
        <authorList>
            <consortium name="The Broad Institute Genomics Platform"/>
            <person name="Russ C."/>
            <person name="Tyler B."/>
            <person name="van West P."/>
            <person name="Dieguez-Uribeondo J."/>
            <person name="Young S.K."/>
            <person name="Zeng Q."/>
            <person name="Gargeya S."/>
            <person name="Fitzgerald M."/>
            <person name="Abouelleil A."/>
            <person name="Alvarado L."/>
            <person name="Chapman S.B."/>
            <person name="Gainer-Dewar J."/>
            <person name="Goldberg J."/>
            <person name="Griggs A."/>
            <person name="Gujja S."/>
            <person name="Hansen M."/>
            <person name="Howarth C."/>
            <person name="Imamovic A."/>
            <person name="Ireland A."/>
            <person name="Larimer J."/>
            <person name="McCowan C."/>
            <person name="Murphy C."/>
            <person name="Pearson M."/>
            <person name="Poon T.W."/>
            <person name="Priest M."/>
            <person name="Roberts A."/>
            <person name="Saif S."/>
            <person name="Shea T."/>
            <person name="Sykes S."/>
            <person name="Wortman J."/>
            <person name="Nusbaum C."/>
            <person name="Birren B."/>
        </authorList>
    </citation>
    <scope>NUCLEOTIDE SEQUENCE [LARGE SCALE GENOMIC DNA]</scope>
    <source>
        <strain evidence="3">NJM9701</strain>
    </source>
</reference>
<dbReference type="OrthoDB" id="79052at2759"/>
<accession>A0A024UDX1</accession>
<dbReference type="Pfam" id="PF02889">
    <property type="entry name" value="Sec63"/>
    <property type="match status" value="1"/>
</dbReference>
<dbReference type="InterPro" id="IPR052247">
    <property type="entry name" value="Meiotic_Crossover_Helicase"/>
</dbReference>
<dbReference type="InterPro" id="IPR004179">
    <property type="entry name" value="Sec63-dom"/>
</dbReference>
<gene>
    <name evidence="3" type="ORF">H310_03811</name>
</gene>
<dbReference type="Gene3D" id="1.10.3380.10">
    <property type="entry name" value="Sec63 N-terminal domain-like domain"/>
    <property type="match status" value="1"/>
</dbReference>
<dbReference type="EMBL" id="KI913957">
    <property type="protein sequence ID" value="ETW04616.1"/>
    <property type="molecule type" value="Genomic_DNA"/>
</dbReference>
<dbReference type="GO" id="GO:0016787">
    <property type="term" value="F:hydrolase activity"/>
    <property type="evidence" value="ECO:0007669"/>
    <property type="project" value="UniProtKB-KW"/>
</dbReference>
<sequence>MSQNCIKFDDIVAIQYFVQSEQETTQESLLDMAASRICSHVPLRRSDKATLNELNQAKVRFRIRGETGKYLIQTDAMKANILLQCALGRIAFDDDYLALEVDTCVEMALRIIRALMDFCMESGTGALGLVAFQFWRSLALRSWENSPATTKLQLLETVDSGMAQTLNASGIHSIRQLRDMEPEQLSRVLKMPSEYCEHLISEAKAVLDFHLQVQSYLISNRIKITVTNSPSWDIHVIGTRPSSGYILVVITKGRILLLRRDITSTPTTFVVELIPGTSSISIHLLHTAQLGMDEEMKVQVAGADITVHKVSKQTFQQTTIPEAFKAGLQAKAARSLRSQLATISTKHHQKHEAAVVRPITSPSPKRAKMKQQLVPEFEQFRWRGRGNVPITDKAIQNGQNHALQIVPDDMDLRKQVHGSTSSHRQGRQHEGNNAIHHQDLPLEKPTTQAKLDAFDVHTIPMYEHETQELTLEQEFIKYIF</sequence>
<evidence type="ECO:0000256" key="1">
    <source>
        <dbReference type="SAM" id="MobiDB-lite"/>
    </source>
</evidence>
<dbReference type="PANTHER" id="PTHR47835">
    <property type="entry name" value="HFM1, ATP DEPENDENT DNA HELICASE HOMOLOG"/>
    <property type="match status" value="1"/>
</dbReference>